<protein>
    <recommendedName>
        <fullName evidence="5">HD domain-containing protein</fullName>
    </recommendedName>
</protein>
<organism evidence="1 3">
    <name type="scientific">Bacillus thuringiensis</name>
    <dbReference type="NCBI Taxonomy" id="1428"/>
    <lineage>
        <taxon>Bacteria</taxon>
        <taxon>Bacillati</taxon>
        <taxon>Bacillota</taxon>
        <taxon>Bacilli</taxon>
        <taxon>Bacillales</taxon>
        <taxon>Bacillaceae</taxon>
        <taxon>Bacillus</taxon>
        <taxon>Bacillus cereus group</taxon>
    </lineage>
</organism>
<evidence type="ECO:0000313" key="3">
    <source>
        <dbReference type="Proteomes" id="UP000220127"/>
    </source>
</evidence>
<dbReference type="Proteomes" id="UP000220127">
    <property type="component" value="Unassembled WGS sequence"/>
</dbReference>
<dbReference type="SUPFAM" id="SSF109604">
    <property type="entry name" value="HD-domain/PDEase-like"/>
    <property type="match status" value="1"/>
</dbReference>
<dbReference type="Gene3D" id="1.10.3210.10">
    <property type="entry name" value="Hypothetical protein af1432"/>
    <property type="match status" value="1"/>
</dbReference>
<evidence type="ECO:0000313" key="2">
    <source>
        <dbReference type="EMBL" id="PGZ05031.1"/>
    </source>
</evidence>
<accession>A0A9X6U4M8</accession>
<evidence type="ECO:0000313" key="1">
    <source>
        <dbReference type="EMBL" id="PED16457.1"/>
    </source>
</evidence>
<dbReference type="InterPro" id="IPR003607">
    <property type="entry name" value="HD/PDEase_dom"/>
</dbReference>
<evidence type="ECO:0000313" key="4">
    <source>
        <dbReference type="Proteomes" id="UP000223445"/>
    </source>
</evidence>
<evidence type="ECO:0008006" key="5">
    <source>
        <dbReference type="Google" id="ProtNLM"/>
    </source>
</evidence>
<dbReference type="CDD" id="cd00077">
    <property type="entry name" value="HDc"/>
    <property type="match status" value="1"/>
</dbReference>
<sequence length="478" mass="56376">MDDILLQVNGQVGEHDLLAITEENVELFNNRNNTSLSYESMKQEIESQGLEMDNFYLSGKLFEPYCYYKFPVFYTTPSLKEVLSLEGVVPLKEHLEYLEEYANRILFEEKNYFKFLVSSPTQAKFMLMNKVYWYLSEQERYELFIEFYAEEDYGHYLIDKDLIKDAIKNQPIEYRQEMLNRLNKTTGDTDTLTIYRGCSDKSTAPEEAMSWTLSKNTAIFFAMRRGLDGDIYEAKVNKEHVIDYLQGRNEEEILVLPQHVEDIQPYEMLKTNDEIKSMLASEHVEEYHLYKNTFIKDEYFDNPEGIHGTRHCKRVLFHALSLAKEFNLNARDRAILSNAACYHDIGRTSDDEDRDHGLGSVIKHAEEVHDFPYMCINVVDRKNKNKNYELEYMNDEEINIIEFIMQYHCIGDEESREALDKLAWDDDIADRTWKLYQLFKDADGLDRVRIKDLNVDYLRTEAAQKRVLFAYGLLKGIK</sequence>
<comment type="caution">
    <text evidence="1">The sequence shown here is derived from an EMBL/GenBank/DDBJ whole genome shotgun (WGS) entry which is preliminary data.</text>
</comment>
<gene>
    <name evidence="2" type="ORF">COE48_05455</name>
    <name evidence="1" type="ORF">CON01_00990</name>
</gene>
<proteinExistence type="predicted"/>
<dbReference type="EMBL" id="NVMD01000002">
    <property type="protein sequence ID" value="PED16457.1"/>
    <property type="molecule type" value="Genomic_DNA"/>
</dbReference>
<name>A0A9X6U4M8_BACTU</name>
<dbReference type="AlphaFoldDB" id="A0A9X6U4M8"/>
<dbReference type="RefSeq" id="WP_097877114.1">
    <property type="nucleotide sequence ID" value="NZ_JBALLD010000003.1"/>
</dbReference>
<reference evidence="3 4" key="1">
    <citation type="submission" date="2017-09" db="EMBL/GenBank/DDBJ databases">
        <title>Large-scale bioinformatics analysis of Bacillus genomes uncovers conserved roles of natural products in bacterial physiology.</title>
        <authorList>
            <consortium name="Agbiome Team Llc"/>
            <person name="Bleich R.M."/>
            <person name="Grubbs K.J."/>
            <person name="Santa Maria K.C."/>
            <person name="Allen S.E."/>
            <person name="Farag S."/>
            <person name="Shank E.A."/>
            <person name="Bowers A."/>
        </authorList>
    </citation>
    <scope>NUCLEOTIDE SEQUENCE [LARGE SCALE GENOMIC DNA]</scope>
    <source>
        <strain evidence="2 4">AFS030179</strain>
        <strain evidence="1 3">AFS094940</strain>
    </source>
</reference>
<dbReference type="EMBL" id="NUPM01000005">
    <property type="protein sequence ID" value="PGZ05031.1"/>
    <property type="molecule type" value="Genomic_DNA"/>
</dbReference>
<dbReference type="Proteomes" id="UP000223445">
    <property type="component" value="Unassembled WGS sequence"/>
</dbReference>